<sequence length="404" mass="44313">MKQGRTLDIAGRSALHLACLAEGTKYTNYGQIYDGLTGPLFGGKRGAAAREGIARGRINDLERSQKYKAIVRTLLDAGIDPFLVDDSGSTALHHACRAGNHANVQEILDHVKESMTRTVDGMYLLPDIWNRSVAALRRPWFPVMALLLMKNGCNQTPLHVAAEVGAVRVLSALLNTNCTLEGTEPKVVARVSFKYQELSEQQAEKCPIALGYQMLQFKEAARQLRDIIKYTTADGAAPTIQSCPAAWLDAVVNCSDVVTKHTPLECAVRANRDKAIDYLSQLLFVKQHFSASGGTAGRRLLELVENHGLEGTAAIIQRHLFPQPNRKDAATQTEDREIAAAESDPEAKRETRLCRFSIGGMKRAVNLIEITAVKRVYYVALVLAVINYLWARCGSTSAEPAVEN</sequence>
<keyword evidence="1" id="KW-0677">Repeat</keyword>
<dbReference type="AlphaFoldDB" id="A0A9P8HR58"/>
<evidence type="ECO:0008006" key="6">
    <source>
        <dbReference type="Google" id="ProtNLM"/>
    </source>
</evidence>
<dbReference type="InterPro" id="IPR036770">
    <property type="entry name" value="Ankyrin_rpt-contain_sf"/>
</dbReference>
<keyword evidence="5" id="KW-1185">Reference proteome</keyword>
<dbReference type="PANTHER" id="PTHR24198">
    <property type="entry name" value="ANKYRIN REPEAT AND PROTEIN KINASE DOMAIN-CONTAINING PROTEIN"/>
    <property type="match status" value="1"/>
</dbReference>
<proteinExistence type="predicted"/>
<dbReference type="OrthoDB" id="20872at2759"/>
<dbReference type="Pfam" id="PF13637">
    <property type="entry name" value="Ank_4"/>
    <property type="match status" value="1"/>
</dbReference>
<feature type="region of interest" description="Disordered" evidence="3">
    <location>
        <begin position="325"/>
        <end position="345"/>
    </location>
</feature>
<evidence type="ECO:0000256" key="3">
    <source>
        <dbReference type="SAM" id="MobiDB-lite"/>
    </source>
</evidence>
<dbReference type="Proteomes" id="UP000698800">
    <property type="component" value="Unassembled WGS sequence"/>
</dbReference>
<comment type="caution">
    <text evidence="4">The sequence shown here is derived from an EMBL/GenBank/DDBJ whole genome shotgun (WGS) entry which is preliminary data.</text>
</comment>
<dbReference type="Gene3D" id="1.25.40.20">
    <property type="entry name" value="Ankyrin repeat-containing domain"/>
    <property type="match status" value="1"/>
</dbReference>
<evidence type="ECO:0000313" key="4">
    <source>
        <dbReference type="EMBL" id="KAH0534136.1"/>
    </source>
</evidence>
<gene>
    <name evidence="4" type="ORF">FGG08_007262</name>
</gene>
<dbReference type="EMBL" id="JAGHQL010000268">
    <property type="protein sequence ID" value="KAH0534136.1"/>
    <property type="molecule type" value="Genomic_DNA"/>
</dbReference>
<organism evidence="4 5">
    <name type="scientific">Glutinoglossum americanum</name>
    <dbReference type="NCBI Taxonomy" id="1670608"/>
    <lineage>
        <taxon>Eukaryota</taxon>
        <taxon>Fungi</taxon>
        <taxon>Dikarya</taxon>
        <taxon>Ascomycota</taxon>
        <taxon>Pezizomycotina</taxon>
        <taxon>Geoglossomycetes</taxon>
        <taxon>Geoglossales</taxon>
        <taxon>Geoglossaceae</taxon>
        <taxon>Glutinoglossum</taxon>
    </lineage>
</organism>
<reference evidence="4" key="1">
    <citation type="submission" date="2021-03" db="EMBL/GenBank/DDBJ databases">
        <title>Comparative genomics and phylogenomic investigation of the class Geoglossomycetes provide insights into ecological specialization and systematics.</title>
        <authorList>
            <person name="Melie T."/>
            <person name="Pirro S."/>
            <person name="Miller A.N."/>
            <person name="Quandt A."/>
        </authorList>
    </citation>
    <scope>NUCLEOTIDE SEQUENCE</scope>
    <source>
        <strain evidence="4">GBOQ0MN5Z8</strain>
    </source>
</reference>
<dbReference type="SMART" id="SM00248">
    <property type="entry name" value="ANK"/>
    <property type="match status" value="4"/>
</dbReference>
<accession>A0A9P8HR58</accession>
<evidence type="ECO:0000256" key="2">
    <source>
        <dbReference type="ARBA" id="ARBA00023043"/>
    </source>
</evidence>
<keyword evidence="2" id="KW-0040">ANK repeat</keyword>
<dbReference type="Pfam" id="PF00023">
    <property type="entry name" value="Ank"/>
    <property type="match status" value="1"/>
</dbReference>
<evidence type="ECO:0000313" key="5">
    <source>
        <dbReference type="Proteomes" id="UP000698800"/>
    </source>
</evidence>
<protein>
    <recommendedName>
        <fullName evidence="6">Ankyrin repeat protein</fullName>
    </recommendedName>
</protein>
<evidence type="ECO:0000256" key="1">
    <source>
        <dbReference type="ARBA" id="ARBA00022737"/>
    </source>
</evidence>
<dbReference type="SUPFAM" id="SSF48403">
    <property type="entry name" value="Ankyrin repeat"/>
    <property type="match status" value="1"/>
</dbReference>
<name>A0A9P8HR58_9PEZI</name>
<dbReference type="PANTHER" id="PTHR24198:SF165">
    <property type="entry name" value="ANKYRIN REPEAT-CONTAINING PROTEIN-RELATED"/>
    <property type="match status" value="1"/>
</dbReference>
<dbReference type="InterPro" id="IPR002110">
    <property type="entry name" value="Ankyrin_rpt"/>
</dbReference>